<name>A0A1Q9EM35_SYMMI</name>
<dbReference type="PANTHER" id="PTHR22946:SF0">
    <property type="entry name" value="DIENELACTONE HYDROLASE DOMAIN-CONTAINING PROTEIN"/>
    <property type="match status" value="1"/>
</dbReference>
<sequence length="237" mass="25494">MKRAGRWAGAACALVTLGELSRSWSMTRRRPAVGMFVSAAEAPKPRMAKDKPYAEAVSAAWRADPALQGKGPFVTEPLVYEDEVGVRRLHGRIVKPPRPNGAGVVIVHTAVGPRDLYLHWRAEILAAGGYTVLIADMLGDEFGQAWEPEWGAAVRQPLADDRRMSRQRMRASVRAMSEVGGVDPQRIGAIGYCFGGRAVLDLARLGPGSGVAAVVSFHGILDDGVVPPEDMSAKDAW</sequence>
<dbReference type="OrthoDB" id="17560at2759"/>
<dbReference type="Gene3D" id="3.40.50.1820">
    <property type="entry name" value="alpha/beta hydrolase"/>
    <property type="match status" value="1"/>
</dbReference>
<feature type="domain" description="Dienelactone hydrolase" evidence="1">
    <location>
        <begin position="90"/>
        <end position="225"/>
    </location>
</feature>
<accession>A0A1Q9EM35</accession>
<reference evidence="2 3" key="1">
    <citation type="submission" date="2016-02" db="EMBL/GenBank/DDBJ databases">
        <title>Genome analysis of coral dinoflagellate symbionts highlights evolutionary adaptations to a symbiotic lifestyle.</title>
        <authorList>
            <person name="Aranda M."/>
            <person name="Li Y."/>
            <person name="Liew Y.J."/>
            <person name="Baumgarten S."/>
            <person name="Simakov O."/>
            <person name="Wilson M."/>
            <person name="Piel J."/>
            <person name="Ashoor H."/>
            <person name="Bougouffa S."/>
            <person name="Bajic V.B."/>
            <person name="Ryu T."/>
            <person name="Ravasi T."/>
            <person name="Bayer T."/>
            <person name="Micklem G."/>
            <person name="Kim H."/>
            <person name="Bhak J."/>
            <person name="Lajeunesse T.C."/>
            <person name="Voolstra C.R."/>
        </authorList>
    </citation>
    <scope>NUCLEOTIDE SEQUENCE [LARGE SCALE GENOMIC DNA]</scope>
    <source>
        <strain evidence="2 3">CCMP2467</strain>
    </source>
</reference>
<evidence type="ECO:0000313" key="3">
    <source>
        <dbReference type="Proteomes" id="UP000186817"/>
    </source>
</evidence>
<dbReference type="InterPro" id="IPR029058">
    <property type="entry name" value="AB_hydrolase_fold"/>
</dbReference>
<keyword evidence="3" id="KW-1185">Reference proteome</keyword>
<dbReference type="SUPFAM" id="SSF53474">
    <property type="entry name" value="alpha/beta-Hydrolases"/>
    <property type="match status" value="1"/>
</dbReference>
<dbReference type="Pfam" id="PF01738">
    <property type="entry name" value="DLH"/>
    <property type="match status" value="1"/>
</dbReference>
<dbReference type="InterPro" id="IPR002925">
    <property type="entry name" value="Dienelactn_hydro"/>
</dbReference>
<dbReference type="EMBL" id="LSRX01000116">
    <property type="protein sequence ID" value="OLQ08492.1"/>
    <property type="molecule type" value="Genomic_DNA"/>
</dbReference>
<protein>
    <submittedName>
        <fullName evidence="2">Uncharacterized protein K02A2.1</fullName>
    </submittedName>
</protein>
<dbReference type="AlphaFoldDB" id="A0A1Q9EM35"/>
<dbReference type="PANTHER" id="PTHR22946">
    <property type="entry name" value="DIENELACTONE HYDROLASE DOMAIN-CONTAINING PROTEIN-RELATED"/>
    <property type="match status" value="1"/>
</dbReference>
<dbReference type="GO" id="GO:0016787">
    <property type="term" value="F:hydrolase activity"/>
    <property type="evidence" value="ECO:0007669"/>
    <property type="project" value="InterPro"/>
</dbReference>
<dbReference type="OMA" id="RIICEMR"/>
<proteinExistence type="predicted"/>
<dbReference type="Proteomes" id="UP000186817">
    <property type="component" value="Unassembled WGS sequence"/>
</dbReference>
<organism evidence="2 3">
    <name type="scientific">Symbiodinium microadriaticum</name>
    <name type="common">Dinoflagellate</name>
    <name type="synonym">Zooxanthella microadriatica</name>
    <dbReference type="NCBI Taxonomy" id="2951"/>
    <lineage>
        <taxon>Eukaryota</taxon>
        <taxon>Sar</taxon>
        <taxon>Alveolata</taxon>
        <taxon>Dinophyceae</taxon>
        <taxon>Suessiales</taxon>
        <taxon>Symbiodiniaceae</taxon>
        <taxon>Symbiodinium</taxon>
    </lineage>
</organism>
<comment type="caution">
    <text evidence="2">The sequence shown here is derived from an EMBL/GenBank/DDBJ whole genome shotgun (WGS) entry which is preliminary data.</text>
</comment>
<evidence type="ECO:0000313" key="2">
    <source>
        <dbReference type="EMBL" id="OLQ08492.1"/>
    </source>
</evidence>
<evidence type="ECO:0000259" key="1">
    <source>
        <dbReference type="Pfam" id="PF01738"/>
    </source>
</evidence>
<dbReference type="InterPro" id="IPR050261">
    <property type="entry name" value="FrsA_esterase"/>
</dbReference>
<gene>
    <name evidence="2" type="primary">K02A2.1</name>
    <name evidence="2" type="ORF">AK812_SmicGene7980</name>
</gene>